<dbReference type="RefSeq" id="WP_000150291.1">
    <property type="nucleotide sequence ID" value="NZ_JYWO01000025.1"/>
</dbReference>
<dbReference type="EMBL" id="AAKTIB010000005">
    <property type="protein sequence ID" value="ECV4057079.1"/>
    <property type="molecule type" value="Genomic_DNA"/>
</dbReference>
<evidence type="ECO:0000313" key="2">
    <source>
        <dbReference type="EMBL" id="ECV4057079.1"/>
    </source>
</evidence>
<accession>A0A3U8PBU7</accession>
<dbReference type="AlphaFoldDB" id="A0A3U8PBU7"/>
<comment type="caution">
    <text evidence="2">The sequence shown here is derived from an EMBL/GenBank/DDBJ whole genome shotgun (WGS) entry which is preliminary data.</text>
</comment>
<evidence type="ECO:0000256" key="1">
    <source>
        <dbReference type="SAM" id="Phobius"/>
    </source>
</evidence>
<protein>
    <submittedName>
        <fullName evidence="2">Uncharacterized protein</fullName>
    </submittedName>
</protein>
<reference evidence="2" key="1">
    <citation type="submission" date="2018-07" db="EMBL/GenBank/DDBJ databases">
        <authorList>
            <consortium name="PulseNet: The National Subtyping Network for Foodborne Disease Surveillance"/>
            <person name="Tarr C.L."/>
            <person name="Trees E."/>
            <person name="Katz L.S."/>
            <person name="Carleton-Romer H.A."/>
            <person name="Stroika S."/>
            <person name="Kucerova Z."/>
            <person name="Roache K.F."/>
            <person name="Sabol A.L."/>
            <person name="Besser J."/>
            <person name="Gerner-Smidt P."/>
        </authorList>
    </citation>
    <scope>NUCLEOTIDE SEQUENCE</scope>
    <source>
        <strain evidence="2">2014AM-2265</strain>
    </source>
</reference>
<name>A0A3U8PBU7_SALBE</name>
<keyword evidence="1" id="KW-1133">Transmembrane helix</keyword>
<organism evidence="2">
    <name type="scientific">Salmonella berta</name>
    <dbReference type="NCBI Taxonomy" id="28142"/>
    <lineage>
        <taxon>Bacteria</taxon>
        <taxon>Pseudomonadati</taxon>
        <taxon>Pseudomonadota</taxon>
        <taxon>Gammaproteobacteria</taxon>
        <taxon>Enterobacterales</taxon>
        <taxon>Enterobacteriaceae</taxon>
        <taxon>Salmonella</taxon>
    </lineage>
</organism>
<feature type="transmembrane region" description="Helical" evidence="1">
    <location>
        <begin position="363"/>
        <end position="381"/>
    </location>
</feature>
<keyword evidence="1" id="KW-0472">Membrane</keyword>
<proteinExistence type="predicted"/>
<keyword evidence="1" id="KW-0812">Transmembrane</keyword>
<sequence length="407" mass="46782">MTIADDLSRLAQIINGASSRVEASYTVISLEESIVIVNSSEIIRLLQSIGYKKATNCIEKNEIWLDRQASSWDDPIIYENVESFWSRVNTQNSLPKNYIIGTPLILPTSKNESIEKIHIFFMWKDILSLIADHHNSDCSVLFFTNDDKSYTVELTHFLQYSEINLLSNSSLKYEIIKELLDTIKINDLHKSERKLVIRSAINEVFKANGTFNFFDLLNSTEHVRKKYDELYEIYTKRFSVNKILNELDEKNLEFTSKINEFISSNQTKALTIPGALIAAGGLVKANETTEAILIIAGLWMIKKVNYISIEIFNETFDNLRSRVESAFDKYLKFEENKEIKDNADSIKSSIIGLIDKAKKRMKTVKYLASAMFYGGLIYVGYKQFPAFFEKSAVNLFYFLCHTISKHC</sequence>
<gene>
    <name evidence="2" type="ORF">BSD66_13515</name>
</gene>